<dbReference type="Gene3D" id="1.25.40.10">
    <property type="entry name" value="Tetratricopeptide repeat domain"/>
    <property type="match status" value="3"/>
</dbReference>
<evidence type="ECO:0000256" key="3">
    <source>
        <dbReference type="ARBA" id="ARBA00023242"/>
    </source>
</evidence>
<dbReference type="InterPro" id="IPR019734">
    <property type="entry name" value="TPR_rpt"/>
</dbReference>
<feature type="repeat" description="TPR" evidence="4">
    <location>
        <begin position="654"/>
        <end position="687"/>
    </location>
</feature>
<feature type="compositionally biased region" description="Basic residues" evidence="5">
    <location>
        <begin position="197"/>
        <end position="206"/>
    </location>
</feature>
<dbReference type="PROSITE" id="PS50005">
    <property type="entry name" value="TPR"/>
    <property type="match status" value="2"/>
</dbReference>
<sequence>MSALASTMSSIGTTAVETSATARNSLNPHHQNQLKLVHHHHPSSASLSGVREHRHNHIINLKLKQRQHRAALWILNLIINCLLLGHNFCSAFQQQQQQHQSMTNNAMQQRIHHPTQNAVLGNHGITTRSLMKSMQPLFFSPTNQRESSLHQQQQQRTTMTSTTTTASTTTTINNSKNKSSTNSNLDKDSTNQSQPQRSRKQYRRKLPLSPSEKSAAIQRQKRRAAYETMRSASLATTNAPPSIWSFDSFFAAPVLDEKSIREDLFGTKEREAEMIRERANRKKQLLERRKEREGLLRGEDGGGVGMGEGEGESTTTNTTTGADSGARMGSDDAFGSIESTARQENVDDASIIASSKDDELRPTIDKVLTRMVQDRMYGLTRSPAGSIQYSSSLMDSGRAVQFRDGVRLGKALTINIDRLCYFAKKDFSHGRLEEAQEFYMKARNMDPTDGRPYLGLSRIAQRRGDYEAARSLLKEGIAKSSGGFVIVKGPVGGGGRPVDKGSRNGSRRGNSRDNKNNVDYEGEDESTIGTIPDIGPNPFLLQALGTLEQQMGQLAAAEELYLQAIRSRPSHAAAWVSLAQLRTRELRQGASAGRACYQSAERELQRIGAKPNSFVYTAWASMEYKKGSREDDTKCIQKARELYQKALNVDPHCSAAYLQLGVMESECGNFDEAKMCFEKVLKFDQRNSRVLQAYAVMESRRAPKDEVDSRRVLDLFERALKANPRDAGVYQAYALYVAELGDIDSARKLLQKATEVNKRHAPAWQAWGVLETRYSTAKAARDVFQQGIWSCARPGGGQSGGRDCARLWQAWGILEAQEGDHAAARRCFSRALDADKRNAAAVTAWTLMEAELGNFADARSIFERVLKLFRSPSADKTAIWRAYEVMEERAGNTREAQLVFQRSMRETISSSTEDEELIFPVAVAEGGIDSNTSNLLAAASQKSKPPKRNKEVEVSSWSTGSDVLDAEVWLNNGSIEGKVPASMMKKLKNRRS</sequence>
<dbReference type="PANTHER" id="PTHR44917">
    <property type="entry name" value="PROTEIN HIGH CHLOROPHYLL FLUORESCENT 107"/>
    <property type="match status" value="1"/>
</dbReference>
<comment type="subcellular location">
    <subcellularLocation>
        <location evidence="1">Nucleus</location>
    </subcellularLocation>
</comment>
<dbReference type="EMBL" id="JALLBG020000080">
    <property type="protein sequence ID" value="KAL3766784.1"/>
    <property type="molecule type" value="Genomic_DNA"/>
</dbReference>
<reference evidence="7 8" key="1">
    <citation type="submission" date="2024-10" db="EMBL/GenBank/DDBJ databases">
        <title>Updated reference genomes for cyclostephanoid diatoms.</title>
        <authorList>
            <person name="Roberts W.R."/>
            <person name="Alverson A.J."/>
        </authorList>
    </citation>
    <scope>NUCLEOTIDE SEQUENCE [LARGE SCALE GENOMIC DNA]</scope>
    <source>
        <strain evidence="7 8">AJA232-27</strain>
    </source>
</reference>
<accession>A0ABD3MUB7</accession>
<evidence type="ECO:0000256" key="4">
    <source>
        <dbReference type="PROSITE-ProRule" id="PRU00339"/>
    </source>
</evidence>
<protein>
    <recommendedName>
        <fullName evidence="6">Pre-mRNA-splicing factor Syf1/CRNKL1-like C-terminal HAT-repeats domain-containing protein</fullName>
    </recommendedName>
</protein>
<feature type="compositionally biased region" description="Basic and acidic residues" evidence="5">
    <location>
        <begin position="288"/>
        <end position="300"/>
    </location>
</feature>
<dbReference type="InterPro" id="IPR055430">
    <property type="entry name" value="HAT_Syf1_CNRKL1_C"/>
</dbReference>
<feature type="region of interest" description="Disordered" evidence="5">
    <location>
        <begin position="288"/>
        <end position="333"/>
    </location>
</feature>
<dbReference type="SMART" id="SM00028">
    <property type="entry name" value="TPR"/>
    <property type="match status" value="8"/>
</dbReference>
<comment type="caution">
    <text evidence="7">The sequence shown here is derived from an EMBL/GenBank/DDBJ whole genome shotgun (WGS) entry which is preliminary data.</text>
</comment>
<dbReference type="AlphaFoldDB" id="A0ABD3MUB7"/>
<dbReference type="PANTHER" id="PTHR44917:SF1">
    <property type="entry name" value="PROTEIN HIGH CHLOROPHYLL FLUORESCENT 107"/>
    <property type="match status" value="1"/>
</dbReference>
<evidence type="ECO:0000259" key="6">
    <source>
        <dbReference type="Pfam" id="PF23231"/>
    </source>
</evidence>
<dbReference type="InterPro" id="IPR011990">
    <property type="entry name" value="TPR-like_helical_dom_sf"/>
</dbReference>
<keyword evidence="4" id="KW-0802">TPR repeat</keyword>
<evidence type="ECO:0000313" key="8">
    <source>
        <dbReference type="Proteomes" id="UP001530293"/>
    </source>
</evidence>
<dbReference type="Pfam" id="PF23231">
    <property type="entry name" value="HAT_Syf1_CNRKL1_C"/>
    <property type="match status" value="1"/>
</dbReference>
<evidence type="ECO:0000313" key="7">
    <source>
        <dbReference type="EMBL" id="KAL3766784.1"/>
    </source>
</evidence>
<dbReference type="InterPro" id="IPR003107">
    <property type="entry name" value="HAT"/>
</dbReference>
<dbReference type="Proteomes" id="UP001530293">
    <property type="component" value="Unassembled WGS sequence"/>
</dbReference>
<evidence type="ECO:0000256" key="1">
    <source>
        <dbReference type="ARBA" id="ARBA00004123"/>
    </source>
</evidence>
<dbReference type="Pfam" id="PF13181">
    <property type="entry name" value="TPR_8"/>
    <property type="match status" value="1"/>
</dbReference>
<dbReference type="SMART" id="SM00386">
    <property type="entry name" value="HAT"/>
    <property type="match status" value="7"/>
</dbReference>
<feature type="domain" description="Pre-mRNA-splicing factor Syf1/CRNKL1-like C-terminal HAT-repeats" evidence="6">
    <location>
        <begin position="721"/>
        <end position="884"/>
    </location>
</feature>
<proteinExistence type="predicted"/>
<evidence type="ECO:0000256" key="5">
    <source>
        <dbReference type="SAM" id="MobiDB-lite"/>
    </source>
</evidence>
<dbReference type="InterPro" id="IPR044624">
    <property type="entry name" value="Mbb1-like"/>
</dbReference>
<keyword evidence="3" id="KW-0539">Nucleus</keyword>
<gene>
    <name evidence="7" type="ORF">ACHAWU_007447</name>
</gene>
<feature type="compositionally biased region" description="Low complexity" evidence="5">
    <location>
        <begin position="151"/>
        <end position="184"/>
    </location>
</feature>
<feature type="region of interest" description="Disordered" evidence="5">
    <location>
        <begin position="488"/>
        <end position="531"/>
    </location>
</feature>
<feature type="repeat" description="TPR" evidence="4">
    <location>
        <begin position="805"/>
        <end position="838"/>
    </location>
</feature>
<keyword evidence="8" id="KW-1185">Reference proteome</keyword>
<feature type="compositionally biased region" description="Low complexity" evidence="5">
    <location>
        <begin position="312"/>
        <end position="321"/>
    </location>
</feature>
<keyword evidence="2" id="KW-0677">Repeat</keyword>
<evidence type="ECO:0000256" key="2">
    <source>
        <dbReference type="ARBA" id="ARBA00022737"/>
    </source>
</evidence>
<dbReference type="GO" id="GO:0005634">
    <property type="term" value="C:nucleus"/>
    <property type="evidence" value="ECO:0007669"/>
    <property type="project" value="UniProtKB-SubCell"/>
</dbReference>
<feature type="region of interest" description="Disordered" evidence="5">
    <location>
        <begin position="142"/>
        <end position="224"/>
    </location>
</feature>
<name>A0ABD3MUB7_9STRA</name>
<dbReference type="SUPFAM" id="SSF48452">
    <property type="entry name" value="TPR-like"/>
    <property type="match status" value="2"/>
</dbReference>
<organism evidence="7 8">
    <name type="scientific">Discostella pseudostelligera</name>
    <dbReference type="NCBI Taxonomy" id="259834"/>
    <lineage>
        <taxon>Eukaryota</taxon>
        <taxon>Sar</taxon>
        <taxon>Stramenopiles</taxon>
        <taxon>Ochrophyta</taxon>
        <taxon>Bacillariophyta</taxon>
        <taxon>Coscinodiscophyceae</taxon>
        <taxon>Thalassiosirophycidae</taxon>
        <taxon>Stephanodiscales</taxon>
        <taxon>Stephanodiscaceae</taxon>
        <taxon>Discostella</taxon>
    </lineage>
</organism>
<dbReference type="Pfam" id="PF13432">
    <property type="entry name" value="TPR_16"/>
    <property type="match status" value="1"/>
</dbReference>